<dbReference type="GO" id="GO:0090181">
    <property type="term" value="P:regulation of cholesterol metabolic process"/>
    <property type="evidence" value="ECO:0007669"/>
    <property type="project" value="Ensembl"/>
</dbReference>
<dbReference type="GO" id="GO:0045721">
    <property type="term" value="P:negative regulation of gluconeogenesis"/>
    <property type="evidence" value="ECO:0007669"/>
    <property type="project" value="Ensembl"/>
</dbReference>
<dbReference type="CTD" id="145264"/>
<evidence type="ECO:0000256" key="2">
    <source>
        <dbReference type="ARBA" id="ARBA00022729"/>
    </source>
</evidence>
<evidence type="ECO:0000256" key="3">
    <source>
        <dbReference type="ARBA" id="ARBA00023180"/>
    </source>
</evidence>
<dbReference type="InterPro" id="IPR023796">
    <property type="entry name" value="Serpin_dom"/>
</dbReference>
<dbReference type="Pfam" id="PF00079">
    <property type="entry name" value="Serpin"/>
    <property type="match status" value="1"/>
</dbReference>
<dbReference type="PANTHER" id="PTHR11461">
    <property type="entry name" value="SERINE PROTEASE INHIBITOR, SERPIN"/>
    <property type="match status" value="1"/>
</dbReference>
<dbReference type="SUPFAM" id="SSF56574">
    <property type="entry name" value="Serpins"/>
    <property type="match status" value="1"/>
</dbReference>
<proteinExistence type="inferred from homology"/>
<keyword evidence="3" id="KW-0325">Glycoprotein</keyword>
<dbReference type="STRING" id="9986.ENSOCUP00000014733"/>
<gene>
    <name evidence="6" type="primary">SERPINA12</name>
</gene>
<dbReference type="GO" id="GO:0004867">
    <property type="term" value="F:serine-type endopeptidase inhibitor activity"/>
    <property type="evidence" value="ECO:0007669"/>
    <property type="project" value="InterPro"/>
</dbReference>
<dbReference type="GeneID" id="100357192"/>
<dbReference type="eggNOG" id="KOG2392">
    <property type="taxonomic scope" value="Eukaryota"/>
</dbReference>
<dbReference type="GO" id="GO:0046628">
    <property type="term" value="P:positive regulation of insulin receptor signaling pathway"/>
    <property type="evidence" value="ECO:0007669"/>
    <property type="project" value="Ensembl"/>
</dbReference>
<dbReference type="Proteomes" id="UP000001811">
    <property type="component" value="Unplaced"/>
</dbReference>
<dbReference type="OrthoDB" id="671595at2759"/>
<dbReference type="Gene3D" id="3.30.497.10">
    <property type="entry name" value="Antithrombin, subunit I, domain 2"/>
    <property type="match status" value="1"/>
</dbReference>
<dbReference type="Bgee" id="ENSOCUG00000017143">
    <property type="expression patterns" value="Expressed in skin of back and 4 other cell types or tissues"/>
</dbReference>
<dbReference type="PROSITE" id="PS00284">
    <property type="entry name" value="SERPIN"/>
    <property type="match status" value="1"/>
</dbReference>
<dbReference type="MEROPS" id="I04.091"/>
<dbReference type="GO" id="GO:0005615">
    <property type="term" value="C:extracellular space"/>
    <property type="evidence" value="ECO:0007669"/>
    <property type="project" value="Ensembl"/>
</dbReference>
<dbReference type="GO" id="GO:0090207">
    <property type="term" value="P:regulation of triglyceride metabolic process"/>
    <property type="evidence" value="ECO:0007669"/>
    <property type="project" value="Ensembl"/>
</dbReference>
<dbReference type="Ensembl" id="ENSOCUT00000017141.4">
    <property type="protein sequence ID" value="ENSOCUP00000014733.3"/>
    <property type="gene ID" value="ENSOCUG00000017143.4"/>
</dbReference>
<dbReference type="InterPro" id="IPR000215">
    <property type="entry name" value="Serpin_fam"/>
</dbReference>
<dbReference type="FunCoup" id="G1TD35">
    <property type="interactions" value="29"/>
</dbReference>
<dbReference type="AlphaFoldDB" id="G1TD35"/>
<evidence type="ECO:0000259" key="5">
    <source>
        <dbReference type="SMART" id="SM00093"/>
    </source>
</evidence>
<dbReference type="InterPro" id="IPR023795">
    <property type="entry name" value="Serpin_CS"/>
</dbReference>
<dbReference type="FunFam" id="2.30.39.10:FF:000003">
    <property type="entry name" value="alpha-1-antitrypsin isoform X1"/>
    <property type="match status" value="1"/>
</dbReference>
<dbReference type="Gene3D" id="2.30.39.10">
    <property type="entry name" value="Alpha-1-antitrypsin, domain 1"/>
    <property type="match status" value="1"/>
</dbReference>
<sequence length="422" mass="47838">MRSGSSPRTMNLTLGLGLFLAGVLSVKGFLKPSLHGQSYGSVSQAQGWRSKRIAQELARRNMDFGFKLLKKLASSNPGRNIFFSPLSVSTAFSMLCLGAQDSTLAEIKEGFNFREVPERDLHEGFHYLLGRLNQEKRDIKLRVGNSLFIDRRLQPQQKFLRETKNLYDAETVPTDFQNLELAQKKINEYVSEKTQGRISHLIRNIDPGTVMLLTNYIFFRARWLHEFDPKATKQEDFMVSRNRSVQVPMMLRGGLYDVGRDEQLASTVLEMPYEGNITATFILPDEGKLKLLEDGLHVDIFAKWKKLMSRRVVDVSVPKLHIQGTYDLKKTLSHLGITKIFEEHGDLTRIVPHRSLKVGQAVHKAELQMDEKGTEGAAGSGAETLPMETPLSVRMNHPFLMMIYEKVTPSMIFLARVADPSK</sequence>
<reference evidence="6" key="2">
    <citation type="submission" date="2025-08" db="UniProtKB">
        <authorList>
            <consortium name="Ensembl"/>
        </authorList>
    </citation>
    <scope>IDENTIFICATION</scope>
    <source>
        <strain evidence="6">Thorbecke</strain>
    </source>
</reference>
<dbReference type="PANTHER" id="PTHR11461:SF157">
    <property type="entry name" value="SERPIN A12"/>
    <property type="match status" value="1"/>
</dbReference>
<evidence type="ECO:0000313" key="7">
    <source>
        <dbReference type="Proteomes" id="UP000001811"/>
    </source>
</evidence>
<dbReference type="PaxDb" id="9986-ENSOCUP00000014733"/>
<reference evidence="6 7" key="1">
    <citation type="journal article" date="2011" name="Nature">
        <title>A high-resolution map of human evolutionary constraint using 29 mammals.</title>
        <authorList>
            <person name="Lindblad-Toh K."/>
            <person name="Garber M."/>
            <person name="Zuk O."/>
            <person name="Lin M.F."/>
            <person name="Parker B.J."/>
            <person name="Washietl S."/>
            <person name="Kheradpour P."/>
            <person name="Ernst J."/>
            <person name="Jordan G."/>
            <person name="Mauceli E."/>
            <person name="Ward L.D."/>
            <person name="Lowe C.B."/>
            <person name="Holloway A.K."/>
            <person name="Clamp M."/>
            <person name="Gnerre S."/>
            <person name="Alfoldi J."/>
            <person name="Beal K."/>
            <person name="Chang J."/>
            <person name="Clawson H."/>
            <person name="Cuff J."/>
            <person name="Di Palma F."/>
            <person name="Fitzgerald S."/>
            <person name="Flicek P."/>
            <person name="Guttman M."/>
            <person name="Hubisz M.J."/>
            <person name="Jaffe D.B."/>
            <person name="Jungreis I."/>
            <person name="Kent W.J."/>
            <person name="Kostka D."/>
            <person name="Lara M."/>
            <person name="Martins A.L."/>
            <person name="Massingham T."/>
            <person name="Moltke I."/>
            <person name="Raney B.J."/>
            <person name="Rasmussen M.D."/>
            <person name="Robinson J."/>
            <person name="Stark A."/>
            <person name="Vilella A.J."/>
            <person name="Wen J."/>
            <person name="Xie X."/>
            <person name="Zody M.C."/>
            <person name="Baldwin J."/>
            <person name="Bloom T."/>
            <person name="Chin C.W."/>
            <person name="Heiman D."/>
            <person name="Nicol R."/>
            <person name="Nusbaum C."/>
            <person name="Young S."/>
            <person name="Wilkinson J."/>
            <person name="Worley K.C."/>
            <person name="Kovar C.L."/>
            <person name="Muzny D.M."/>
            <person name="Gibbs R.A."/>
            <person name="Cree A."/>
            <person name="Dihn H.H."/>
            <person name="Fowler G."/>
            <person name="Jhangiani S."/>
            <person name="Joshi V."/>
            <person name="Lee S."/>
            <person name="Lewis L.R."/>
            <person name="Nazareth L.V."/>
            <person name="Okwuonu G."/>
            <person name="Santibanez J."/>
            <person name="Warren W.C."/>
            <person name="Mardis E.R."/>
            <person name="Weinstock G.M."/>
            <person name="Wilson R.K."/>
            <person name="Delehaunty K."/>
            <person name="Dooling D."/>
            <person name="Fronik C."/>
            <person name="Fulton L."/>
            <person name="Fulton B."/>
            <person name="Graves T."/>
            <person name="Minx P."/>
            <person name="Sodergren E."/>
            <person name="Birney E."/>
            <person name="Margulies E.H."/>
            <person name="Herrero J."/>
            <person name="Green E.D."/>
            <person name="Haussler D."/>
            <person name="Siepel A."/>
            <person name="Goldman N."/>
            <person name="Pollard K.S."/>
            <person name="Pedersen J.S."/>
            <person name="Lander E.S."/>
            <person name="Kellis M."/>
        </authorList>
    </citation>
    <scope>NUCLEOTIDE SEQUENCE [LARGE SCALE GENOMIC DNA]</scope>
    <source>
        <strain evidence="7">Thorbecke</strain>
    </source>
</reference>
<dbReference type="FunFam" id="3.30.497.10:FF:000001">
    <property type="entry name" value="Serine protease inhibitor"/>
    <property type="match status" value="1"/>
</dbReference>
<feature type="domain" description="Serpin" evidence="5">
    <location>
        <begin position="66"/>
        <end position="420"/>
    </location>
</feature>
<name>G1TD35_RABIT</name>
<dbReference type="GO" id="GO:0043491">
    <property type="term" value="P:phosphatidylinositol 3-kinase/protein kinase B signal transduction"/>
    <property type="evidence" value="ECO:0007669"/>
    <property type="project" value="Ensembl"/>
</dbReference>
<dbReference type="InParanoid" id="G1TD35"/>
<dbReference type="GO" id="GO:0006094">
    <property type="term" value="P:gluconeogenesis"/>
    <property type="evidence" value="ECO:0007669"/>
    <property type="project" value="Ensembl"/>
</dbReference>
<dbReference type="InterPro" id="IPR042178">
    <property type="entry name" value="Serpin_sf_1"/>
</dbReference>
<accession>G1TD35</accession>
<dbReference type="GO" id="GO:0008610">
    <property type="term" value="P:lipid biosynthetic process"/>
    <property type="evidence" value="ECO:0007669"/>
    <property type="project" value="Ensembl"/>
</dbReference>
<dbReference type="RefSeq" id="XP_008249522.1">
    <property type="nucleotide sequence ID" value="XM_008251300.4"/>
</dbReference>
<dbReference type="GeneTree" id="ENSGT00940000161977"/>
<dbReference type="SMART" id="SM00093">
    <property type="entry name" value="SERPIN"/>
    <property type="match status" value="1"/>
</dbReference>
<organism evidence="6 7">
    <name type="scientific">Oryctolagus cuniculus</name>
    <name type="common">Rabbit</name>
    <dbReference type="NCBI Taxonomy" id="9986"/>
    <lineage>
        <taxon>Eukaryota</taxon>
        <taxon>Metazoa</taxon>
        <taxon>Chordata</taxon>
        <taxon>Craniata</taxon>
        <taxon>Vertebrata</taxon>
        <taxon>Euteleostomi</taxon>
        <taxon>Mammalia</taxon>
        <taxon>Eutheria</taxon>
        <taxon>Euarchontoglires</taxon>
        <taxon>Glires</taxon>
        <taxon>Lagomorpha</taxon>
        <taxon>Leporidae</taxon>
        <taxon>Oryctolagus</taxon>
    </lineage>
</organism>
<dbReference type="GO" id="GO:0051897">
    <property type="term" value="P:positive regulation of phosphatidylinositol 3-kinase/protein kinase B signal transduction"/>
    <property type="evidence" value="ECO:0007669"/>
    <property type="project" value="Ensembl"/>
</dbReference>
<comment type="similarity">
    <text evidence="1 4">Belongs to the serpin family.</text>
</comment>
<dbReference type="InterPro" id="IPR036186">
    <property type="entry name" value="Serpin_sf"/>
</dbReference>
<dbReference type="InterPro" id="IPR042185">
    <property type="entry name" value="Serpin_sf_2"/>
</dbReference>
<dbReference type="GO" id="GO:0005886">
    <property type="term" value="C:plasma membrane"/>
    <property type="evidence" value="ECO:0007669"/>
    <property type="project" value="Ensembl"/>
</dbReference>
<evidence type="ECO:0000313" key="6">
    <source>
        <dbReference type="Ensembl" id="ENSOCUP00000014733.3"/>
    </source>
</evidence>
<evidence type="ECO:0000256" key="1">
    <source>
        <dbReference type="ARBA" id="ARBA00009500"/>
    </source>
</evidence>
<evidence type="ECO:0000256" key="4">
    <source>
        <dbReference type="RuleBase" id="RU000411"/>
    </source>
</evidence>
<dbReference type="HOGENOM" id="CLU_023330_2_1_1"/>
<dbReference type="GO" id="GO:0051055">
    <property type="term" value="P:negative regulation of lipid biosynthetic process"/>
    <property type="evidence" value="ECO:0007669"/>
    <property type="project" value="Ensembl"/>
</dbReference>
<reference evidence="6" key="3">
    <citation type="submission" date="2025-09" db="UniProtKB">
        <authorList>
            <consortium name="Ensembl"/>
        </authorList>
    </citation>
    <scope>IDENTIFICATION</scope>
    <source>
        <strain evidence="6">Thorbecke</strain>
    </source>
</reference>
<protein>
    <submittedName>
        <fullName evidence="6">Serpin family A member 12</fullName>
    </submittedName>
</protein>
<keyword evidence="7" id="KW-1185">Reference proteome</keyword>
<keyword evidence="2" id="KW-0732">Signal</keyword>
<dbReference type="SMR" id="G1TD35"/>